<dbReference type="GO" id="GO:0016491">
    <property type="term" value="F:oxidoreductase activity"/>
    <property type="evidence" value="ECO:0007669"/>
    <property type="project" value="UniProtKB-KW"/>
</dbReference>
<dbReference type="PANTHER" id="PTHR13847:SF289">
    <property type="entry name" value="GLYCINE OXIDASE"/>
    <property type="match status" value="1"/>
</dbReference>
<dbReference type="GO" id="GO:0005737">
    <property type="term" value="C:cytoplasm"/>
    <property type="evidence" value="ECO:0007669"/>
    <property type="project" value="TreeGrafter"/>
</dbReference>
<dbReference type="InterPro" id="IPR036188">
    <property type="entry name" value="FAD/NAD-bd_sf"/>
</dbReference>
<sequence length="337" mass="35145">MASDVTVRGAGIYGLTIAWNCLSRGARVTVIDPHGPGAGASANPVGALAPHVPENWDDMKGLQRDSLIAAESFWATVAKAGGGDPGYARTGRLQALADDVAVARARDRAQGPLKHWRGHRWQVIAAPDDWAPVSPSGLVVHDTLTARLDPARAVDALVRAIRASGGRIETDAPERGPVIHATGATGLEQLSAEQGREVGRPIKGQAARIALDRRGAPQIFAGGLHIVPHADGTTGIGSTTERDFDSDAPDALLDDVLTRAAAAVPAIAGAPVIARWAGMRPRARSRQPILGAWPDRPGNFVANGGFKIGFGTHIPVARLIVDLALDGRDAIPAALRL</sequence>
<evidence type="ECO:0000259" key="2">
    <source>
        <dbReference type="Pfam" id="PF01266"/>
    </source>
</evidence>
<dbReference type="Gene3D" id="3.50.50.60">
    <property type="entry name" value="FAD/NAD(P)-binding domain"/>
    <property type="match status" value="2"/>
</dbReference>
<dbReference type="InterPro" id="IPR006076">
    <property type="entry name" value="FAD-dep_OxRdtase"/>
</dbReference>
<feature type="domain" description="FAD dependent oxidoreductase" evidence="2">
    <location>
        <begin position="4"/>
        <end position="323"/>
    </location>
</feature>
<dbReference type="EMBL" id="ONZF01000002">
    <property type="protein sequence ID" value="SPJ23584.1"/>
    <property type="molecule type" value="Genomic_DNA"/>
</dbReference>
<dbReference type="OrthoDB" id="7818064at2"/>
<name>A0A2R8BTT4_9RHOB</name>
<dbReference type="PANTHER" id="PTHR13847">
    <property type="entry name" value="SARCOSINE DEHYDROGENASE-RELATED"/>
    <property type="match status" value="1"/>
</dbReference>
<evidence type="ECO:0000313" key="3">
    <source>
        <dbReference type="EMBL" id="SPJ23584.1"/>
    </source>
</evidence>
<accession>A0A2R8BTT4</accession>
<dbReference type="AlphaFoldDB" id="A0A2R8BTT4"/>
<dbReference type="Pfam" id="PF01266">
    <property type="entry name" value="DAO"/>
    <property type="match status" value="1"/>
</dbReference>
<dbReference type="Gene3D" id="3.30.9.10">
    <property type="entry name" value="D-Amino Acid Oxidase, subunit A, domain 2"/>
    <property type="match status" value="2"/>
</dbReference>
<dbReference type="EC" id="1.5.-.-" evidence="3"/>
<gene>
    <name evidence="3" type="primary">mnmC_1</name>
    <name evidence="3" type="ORF">PAA8504_01397</name>
</gene>
<evidence type="ECO:0000313" key="4">
    <source>
        <dbReference type="Proteomes" id="UP000244912"/>
    </source>
</evidence>
<proteinExistence type="predicted"/>
<dbReference type="RefSeq" id="WP_108893399.1">
    <property type="nucleotide sequence ID" value="NZ_ONZF01000002.1"/>
</dbReference>
<dbReference type="Proteomes" id="UP000244912">
    <property type="component" value="Unassembled WGS sequence"/>
</dbReference>
<protein>
    <submittedName>
        <fullName evidence="3">tRNA 5-methylaminomethyl-2-thiouridine biosynthesis bifunctional protein MnmC</fullName>
        <ecNumber evidence="3">1.5.-.-</ecNumber>
    </submittedName>
</protein>
<organism evidence="3 4">
    <name type="scientific">Palleronia abyssalis</name>
    <dbReference type="NCBI Taxonomy" id="1501240"/>
    <lineage>
        <taxon>Bacteria</taxon>
        <taxon>Pseudomonadati</taxon>
        <taxon>Pseudomonadota</taxon>
        <taxon>Alphaproteobacteria</taxon>
        <taxon>Rhodobacterales</taxon>
        <taxon>Roseobacteraceae</taxon>
        <taxon>Palleronia</taxon>
    </lineage>
</organism>
<dbReference type="SUPFAM" id="SSF54373">
    <property type="entry name" value="FAD-linked reductases, C-terminal domain"/>
    <property type="match status" value="1"/>
</dbReference>
<keyword evidence="1 3" id="KW-0560">Oxidoreductase</keyword>
<dbReference type="SUPFAM" id="SSF51905">
    <property type="entry name" value="FAD/NAD(P)-binding domain"/>
    <property type="match status" value="1"/>
</dbReference>
<keyword evidence="4" id="KW-1185">Reference proteome</keyword>
<reference evidence="3 4" key="1">
    <citation type="submission" date="2018-03" db="EMBL/GenBank/DDBJ databases">
        <authorList>
            <person name="Keele B.F."/>
        </authorList>
    </citation>
    <scope>NUCLEOTIDE SEQUENCE [LARGE SCALE GENOMIC DNA]</scope>
    <source>
        <strain evidence="3 4">CECT 8504</strain>
    </source>
</reference>
<evidence type="ECO:0000256" key="1">
    <source>
        <dbReference type="ARBA" id="ARBA00023002"/>
    </source>
</evidence>